<dbReference type="AlphaFoldDB" id="A0AAV7UZS7"/>
<sequence>MGPSNKARHQKAQSRPAYPRGPVSRPTGRSLSIEARGPPHPDTSAEPGAPASLHQAGTARPPNHTAPRAGQAQTPRPRNRAATHYEAEYPKAGATEISLGGSVARRDRRRSPPGSTHLASRSGGTLRPFPGCPRKSTAARAAKLGPVGRPASCRARPTPLPQRHACSQNPATGNSTPVI</sequence>
<dbReference type="EMBL" id="JANPWB010000004">
    <property type="protein sequence ID" value="KAJ1194605.1"/>
    <property type="molecule type" value="Genomic_DNA"/>
</dbReference>
<name>A0AAV7UZS7_PLEWA</name>
<feature type="compositionally biased region" description="Basic residues" evidence="1">
    <location>
        <begin position="1"/>
        <end position="12"/>
    </location>
</feature>
<proteinExistence type="predicted"/>
<accession>A0AAV7UZS7</accession>
<evidence type="ECO:0000313" key="2">
    <source>
        <dbReference type="EMBL" id="KAJ1194605.1"/>
    </source>
</evidence>
<keyword evidence="3" id="KW-1185">Reference proteome</keyword>
<comment type="caution">
    <text evidence="2">The sequence shown here is derived from an EMBL/GenBank/DDBJ whole genome shotgun (WGS) entry which is preliminary data.</text>
</comment>
<protein>
    <submittedName>
        <fullName evidence="2">Uncharacterized protein</fullName>
    </submittedName>
</protein>
<feature type="compositionally biased region" description="Polar residues" evidence="1">
    <location>
        <begin position="165"/>
        <end position="179"/>
    </location>
</feature>
<evidence type="ECO:0000313" key="3">
    <source>
        <dbReference type="Proteomes" id="UP001066276"/>
    </source>
</evidence>
<dbReference type="Proteomes" id="UP001066276">
    <property type="component" value="Chromosome 2_2"/>
</dbReference>
<feature type="region of interest" description="Disordered" evidence="1">
    <location>
        <begin position="1"/>
        <end position="179"/>
    </location>
</feature>
<organism evidence="2 3">
    <name type="scientific">Pleurodeles waltl</name>
    <name type="common">Iberian ribbed newt</name>
    <dbReference type="NCBI Taxonomy" id="8319"/>
    <lineage>
        <taxon>Eukaryota</taxon>
        <taxon>Metazoa</taxon>
        <taxon>Chordata</taxon>
        <taxon>Craniata</taxon>
        <taxon>Vertebrata</taxon>
        <taxon>Euteleostomi</taxon>
        <taxon>Amphibia</taxon>
        <taxon>Batrachia</taxon>
        <taxon>Caudata</taxon>
        <taxon>Salamandroidea</taxon>
        <taxon>Salamandridae</taxon>
        <taxon>Pleurodelinae</taxon>
        <taxon>Pleurodeles</taxon>
    </lineage>
</organism>
<gene>
    <name evidence="2" type="ORF">NDU88_003893</name>
</gene>
<reference evidence="2" key="1">
    <citation type="journal article" date="2022" name="bioRxiv">
        <title>Sequencing and chromosome-scale assembly of the giantPleurodeles waltlgenome.</title>
        <authorList>
            <person name="Brown T."/>
            <person name="Elewa A."/>
            <person name="Iarovenko S."/>
            <person name="Subramanian E."/>
            <person name="Araus A.J."/>
            <person name="Petzold A."/>
            <person name="Susuki M."/>
            <person name="Suzuki K.-i.T."/>
            <person name="Hayashi T."/>
            <person name="Toyoda A."/>
            <person name="Oliveira C."/>
            <person name="Osipova E."/>
            <person name="Leigh N.D."/>
            <person name="Simon A."/>
            <person name="Yun M.H."/>
        </authorList>
    </citation>
    <scope>NUCLEOTIDE SEQUENCE</scope>
    <source>
        <strain evidence="2">20211129_DDA</strain>
        <tissue evidence="2">Liver</tissue>
    </source>
</reference>
<evidence type="ECO:0000256" key="1">
    <source>
        <dbReference type="SAM" id="MobiDB-lite"/>
    </source>
</evidence>
<feature type="compositionally biased region" description="Polar residues" evidence="1">
    <location>
        <begin position="113"/>
        <end position="123"/>
    </location>
</feature>